<dbReference type="RefSeq" id="WP_172276347.1">
    <property type="nucleotide sequence ID" value="NZ_CASGMU010000011.1"/>
</dbReference>
<protein>
    <submittedName>
        <fullName evidence="6">NAD(P)/FAD-dependent oxidoreductase</fullName>
    </submittedName>
</protein>
<dbReference type="Proteomes" id="UP000714420">
    <property type="component" value="Unassembled WGS sequence"/>
</dbReference>
<dbReference type="Pfam" id="PF03486">
    <property type="entry name" value="HI0933_like"/>
    <property type="match status" value="1"/>
</dbReference>
<dbReference type="PRINTS" id="PR00368">
    <property type="entry name" value="FADPNR"/>
</dbReference>
<keyword evidence="7" id="KW-1185">Reference proteome</keyword>
<keyword evidence="2" id="KW-0285">Flavoprotein</keyword>
<sequence length="419" mass="45538">MQIAIIGAGASGCFAAINIKRMMPQAVVTVYESGNRALAKVAVTGGGRCNLTNSFAEVKNMDSVYPRGGRLMKKLMHWFNHNDTCKWFEANGVKLTTQDDQCVFPASQNAMEIVSTLLRMMNREEVALKTTHRVASITPSCNEDGDTGDPPTRNGYLISFSDSTNKPAFADIVVVATGGSPRRNGLSFLNSLNLKFVEPVPSLFSLCLDDNTLKKLTGTVIKNATVSLTGTKFRASGALLITHWGVSGPAILKLSSYAARHLYENGYKATISINWTGDKKENDMAGYLGETAVRNPQKQLQSIYPTYLNSRLWTYIICGCGLNPEIRWADLGRKSYNKLASALTNTVLTVNGKNRFKDEFVTCGGVALDNINPSTLECRNHPGIFFTGEVLDIDAITGGFNLQAAWTTGYIAATAISGR</sequence>
<dbReference type="EMBL" id="JABKKF010000011">
    <property type="protein sequence ID" value="NPD92820.1"/>
    <property type="molecule type" value="Genomic_DNA"/>
</dbReference>
<dbReference type="Gene3D" id="1.10.8.260">
    <property type="entry name" value="HI0933 insert domain-like"/>
    <property type="match status" value="1"/>
</dbReference>
<dbReference type="InterPro" id="IPR057661">
    <property type="entry name" value="RsdA/BaiN/AoA(So)_Rossmann"/>
</dbReference>
<dbReference type="Gene3D" id="2.40.30.10">
    <property type="entry name" value="Translation factors"/>
    <property type="match status" value="1"/>
</dbReference>
<dbReference type="Pfam" id="PF22780">
    <property type="entry name" value="HI0933_like_1st"/>
    <property type="match status" value="1"/>
</dbReference>
<name>A0ABX2AQ06_9BACT</name>
<organism evidence="6 7">
    <name type="scientific">Xylanibacter muris</name>
    <dbReference type="NCBI Taxonomy" id="2736290"/>
    <lineage>
        <taxon>Bacteria</taxon>
        <taxon>Pseudomonadati</taxon>
        <taxon>Bacteroidota</taxon>
        <taxon>Bacteroidia</taxon>
        <taxon>Bacteroidales</taxon>
        <taxon>Prevotellaceae</taxon>
        <taxon>Xylanibacter</taxon>
    </lineage>
</organism>
<evidence type="ECO:0000256" key="1">
    <source>
        <dbReference type="ARBA" id="ARBA00001974"/>
    </source>
</evidence>
<gene>
    <name evidence="6" type="ORF">HPS56_10790</name>
</gene>
<comment type="caution">
    <text evidence="6">The sequence shown here is derived from an EMBL/GenBank/DDBJ whole genome shotgun (WGS) entry which is preliminary data.</text>
</comment>
<evidence type="ECO:0000313" key="7">
    <source>
        <dbReference type="Proteomes" id="UP000714420"/>
    </source>
</evidence>
<keyword evidence="3" id="KW-0274">FAD</keyword>
<dbReference type="InterPro" id="IPR055178">
    <property type="entry name" value="RsdA/BaiN/AoA(So)-like_dom"/>
</dbReference>
<evidence type="ECO:0000259" key="4">
    <source>
        <dbReference type="Pfam" id="PF03486"/>
    </source>
</evidence>
<accession>A0ABX2AQ06</accession>
<feature type="domain" description="RsdA/BaiN/AoA(So)-like Rossmann fold-like" evidence="4">
    <location>
        <begin position="2"/>
        <end position="414"/>
    </location>
</feature>
<dbReference type="Gene3D" id="3.50.50.60">
    <property type="entry name" value="FAD/NAD(P)-binding domain"/>
    <property type="match status" value="1"/>
</dbReference>
<dbReference type="NCBIfam" id="TIGR00275">
    <property type="entry name" value="aminoacetone oxidase family FAD-binding enzyme"/>
    <property type="match status" value="1"/>
</dbReference>
<reference evidence="6 7" key="1">
    <citation type="submission" date="2020-05" db="EMBL/GenBank/DDBJ databases">
        <title>Distinct polysaccharide utilization as determinants for interspecies competition between intestinal Prevotella spp.</title>
        <authorList>
            <person name="Galvez E.J.C."/>
            <person name="Iljazovic A."/>
            <person name="Strowig T."/>
        </authorList>
    </citation>
    <scope>NUCLEOTIDE SEQUENCE [LARGE SCALE GENOMIC DNA]</scope>
    <source>
        <strain evidence="6 7">PMUR</strain>
    </source>
</reference>
<evidence type="ECO:0000256" key="3">
    <source>
        <dbReference type="ARBA" id="ARBA00022827"/>
    </source>
</evidence>
<dbReference type="SUPFAM" id="SSF51905">
    <property type="entry name" value="FAD/NAD(P)-binding domain"/>
    <property type="match status" value="1"/>
</dbReference>
<dbReference type="PANTHER" id="PTHR42887:SF2">
    <property type="entry name" value="OS12G0638800 PROTEIN"/>
    <property type="match status" value="1"/>
</dbReference>
<feature type="domain" description="RsdA/BaiN/AoA(So)-like insert" evidence="5">
    <location>
        <begin position="200"/>
        <end position="361"/>
    </location>
</feature>
<dbReference type="InterPro" id="IPR023166">
    <property type="entry name" value="BaiN-like_dom_sf"/>
</dbReference>
<evidence type="ECO:0000256" key="2">
    <source>
        <dbReference type="ARBA" id="ARBA00022630"/>
    </source>
</evidence>
<evidence type="ECO:0000313" key="6">
    <source>
        <dbReference type="EMBL" id="NPD92820.1"/>
    </source>
</evidence>
<dbReference type="InterPro" id="IPR036188">
    <property type="entry name" value="FAD/NAD-bd_sf"/>
</dbReference>
<proteinExistence type="predicted"/>
<dbReference type="SUPFAM" id="SSF160996">
    <property type="entry name" value="HI0933 insert domain-like"/>
    <property type="match status" value="1"/>
</dbReference>
<comment type="cofactor">
    <cofactor evidence="1">
        <name>FAD</name>
        <dbReference type="ChEBI" id="CHEBI:57692"/>
    </cofactor>
</comment>
<evidence type="ECO:0000259" key="5">
    <source>
        <dbReference type="Pfam" id="PF22780"/>
    </source>
</evidence>
<dbReference type="InterPro" id="IPR004792">
    <property type="entry name" value="BaiN-like"/>
</dbReference>
<dbReference type="PANTHER" id="PTHR42887">
    <property type="entry name" value="OS12G0638800 PROTEIN"/>
    <property type="match status" value="1"/>
</dbReference>